<evidence type="ECO:0000259" key="3">
    <source>
        <dbReference type="Pfam" id="PF00817"/>
    </source>
</evidence>
<gene>
    <name evidence="4" type="ORF">KK083_07325</name>
</gene>
<feature type="domain" description="UmuC" evidence="3">
    <location>
        <begin position="9"/>
        <end position="151"/>
    </location>
</feature>
<dbReference type="GO" id="GO:0006281">
    <property type="term" value="P:DNA repair"/>
    <property type="evidence" value="ECO:0007669"/>
    <property type="project" value="InterPro"/>
</dbReference>
<dbReference type="CDD" id="cd03468">
    <property type="entry name" value="PolY_like"/>
    <property type="match status" value="1"/>
</dbReference>
<organism evidence="4 5">
    <name type="scientific">Chryseosolibacter histidini</name>
    <dbReference type="NCBI Taxonomy" id="2782349"/>
    <lineage>
        <taxon>Bacteria</taxon>
        <taxon>Pseudomonadati</taxon>
        <taxon>Bacteroidota</taxon>
        <taxon>Cytophagia</taxon>
        <taxon>Cytophagales</taxon>
        <taxon>Chryseotaleaceae</taxon>
        <taxon>Chryseosolibacter</taxon>
    </lineage>
</organism>
<evidence type="ECO:0000256" key="2">
    <source>
        <dbReference type="ARBA" id="ARBA00022763"/>
    </source>
</evidence>
<dbReference type="InterPro" id="IPR043502">
    <property type="entry name" value="DNA/RNA_pol_sf"/>
</dbReference>
<dbReference type="Proteomes" id="UP001319200">
    <property type="component" value="Unassembled WGS sequence"/>
</dbReference>
<reference evidence="4 5" key="1">
    <citation type="submission" date="2021-05" db="EMBL/GenBank/DDBJ databases">
        <title>A Polyphasic approach of four new species of the genus Ohtaekwangia: Ohtaekwangia histidinii sp. nov., Ohtaekwangia cretensis sp. nov., Ohtaekwangia indiensis sp. nov., Ohtaekwangia reichenbachii sp. nov. from diverse environment.</title>
        <authorList>
            <person name="Octaviana S."/>
        </authorList>
    </citation>
    <scope>NUCLEOTIDE SEQUENCE [LARGE SCALE GENOMIC DNA]</scope>
    <source>
        <strain evidence="4 5">PWU4</strain>
    </source>
</reference>
<keyword evidence="5" id="KW-1185">Reference proteome</keyword>
<comment type="similarity">
    <text evidence="1">Belongs to the DNA polymerase type-Y family.</text>
</comment>
<evidence type="ECO:0000313" key="4">
    <source>
        <dbReference type="EMBL" id="MBT1696678.1"/>
    </source>
</evidence>
<dbReference type="Gene3D" id="3.40.1170.60">
    <property type="match status" value="1"/>
</dbReference>
<dbReference type="EMBL" id="JAHESF010000005">
    <property type="protein sequence ID" value="MBT1696678.1"/>
    <property type="molecule type" value="Genomic_DNA"/>
</dbReference>
<dbReference type="InterPro" id="IPR043128">
    <property type="entry name" value="Rev_trsase/Diguanyl_cyclase"/>
</dbReference>
<dbReference type="PANTHER" id="PTHR35369">
    <property type="entry name" value="BLR3025 PROTEIN-RELATED"/>
    <property type="match status" value="1"/>
</dbReference>
<dbReference type="InterPro" id="IPR050356">
    <property type="entry name" value="SulA_CellDiv_inhibitor"/>
</dbReference>
<sequence length="497" mass="57212">MRRFVSIWFRHLATDWFTLRRPQLRVMPFVLRAPVQGRMMVMAANACAQIKGVHAGMALADARAFVPDLEVLDDMPDLAGKLLKRLAEWCIRFTPLAAVDLPDGLLLDVTGCAHLWGGDAPYLADIVRRLNIRGYDVRAAIADTPGAAWAVARFGKEPLVIDSGRHIEAVLPLPPEALRLEAEVVERLHKLGLRRINQFIQMPRASLRRRFGQHFIMRLDQALGHEEEPIQPVQPLEPYQERLPCLEPVTTATAIEIALQQLLETLCLRLRNEYKGLRAAVFKGYRVDGKVVQADIATSRPSHNVKHLFKLFEIKLPTLEPALGIELFQLEAIKVEDHFPRQDKLWEGGGGLEDERLSELLDRLAGKIGAESIHRYLPTEHYWPERSFKPAASLQEKPTTIWRDKLRPIQLLAVPEKIEVSAPIPDYPPMLFRHQGKVHKIVKADGPERIEQEWWLQQGQHRDYYHVEDEEGRRYWLFRLGHYDDKTYQWFLHGFFS</sequence>
<evidence type="ECO:0000313" key="5">
    <source>
        <dbReference type="Proteomes" id="UP001319200"/>
    </source>
</evidence>
<dbReference type="InterPro" id="IPR001126">
    <property type="entry name" value="UmuC"/>
</dbReference>
<protein>
    <submittedName>
        <fullName evidence="4">DNA polymerase Y family protein</fullName>
    </submittedName>
</protein>
<dbReference type="SUPFAM" id="SSF56672">
    <property type="entry name" value="DNA/RNA polymerases"/>
    <property type="match status" value="1"/>
</dbReference>
<evidence type="ECO:0000256" key="1">
    <source>
        <dbReference type="ARBA" id="ARBA00010945"/>
    </source>
</evidence>
<accession>A0AAP2DHU6</accession>
<dbReference type="RefSeq" id="WP_254162020.1">
    <property type="nucleotide sequence ID" value="NZ_JAHESF010000005.1"/>
</dbReference>
<name>A0AAP2DHU6_9BACT</name>
<keyword evidence="2" id="KW-0227">DNA damage</keyword>
<dbReference type="AlphaFoldDB" id="A0AAP2DHU6"/>
<dbReference type="Pfam" id="PF00817">
    <property type="entry name" value="IMS"/>
    <property type="match status" value="1"/>
</dbReference>
<proteinExistence type="inferred from homology"/>
<dbReference type="Gene3D" id="3.30.70.270">
    <property type="match status" value="1"/>
</dbReference>
<comment type="caution">
    <text evidence="4">The sequence shown here is derived from an EMBL/GenBank/DDBJ whole genome shotgun (WGS) entry which is preliminary data.</text>
</comment>
<dbReference type="PANTHER" id="PTHR35369:SF2">
    <property type="entry name" value="BLR3025 PROTEIN"/>
    <property type="match status" value="1"/>
</dbReference>